<keyword evidence="4" id="KW-0547">Nucleotide-binding</keyword>
<dbReference type="InterPro" id="IPR029044">
    <property type="entry name" value="Nucleotide-diphossugar_trans"/>
</dbReference>
<keyword evidence="2 9" id="KW-0808">Transferase</keyword>
<dbReference type="GO" id="GO:0061603">
    <property type="term" value="F:molybdenum cofactor guanylyltransferase activity"/>
    <property type="evidence" value="ECO:0007669"/>
    <property type="project" value="UniProtKB-EC"/>
</dbReference>
<proteinExistence type="predicted"/>
<organism evidence="9 10">
    <name type="scientific">Luteimonas endophytica</name>
    <dbReference type="NCBI Taxonomy" id="3042023"/>
    <lineage>
        <taxon>Bacteria</taxon>
        <taxon>Pseudomonadati</taxon>
        <taxon>Pseudomonadota</taxon>
        <taxon>Gammaproteobacteria</taxon>
        <taxon>Lysobacterales</taxon>
        <taxon>Lysobacteraceae</taxon>
        <taxon>Luteimonas</taxon>
    </lineage>
</organism>
<comment type="caution">
    <text evidence="9">The sequence shown here is derived from an EMBL/GenBank/DDBJ whole genome shotgun (WGS) entry which is preliminary data.</text>
</comment>
<dbReference type="Pfam" id="PF12804">
    <property type="entry name" value="NTP_transf_3"/>
    <property type="match status" value="1"/>
</dbReference>
<reference evidence="9 10" key="1">
    <citation type="submission" date="2023-04" db="EMBL/GenBank/DDBJ databases">
        <title>Luteimonas endophyticus RD2P54.</title>
        <authorList>
            <person name="Sun J.-Q."/>
        </authorList>
    </citation>
    <scope>NUCLEOTIDE SEQUENCE [LARGE SCALE GENOMIC DNA]</scope>
    <source>
        <strain evidence="9 10">RD2P54</strain>
    </source>
</reference>
<dbReference type="Gene3D" id="3.90.550.10">
    <property type="entry name" value="Spore Coat Polysaccharide Biosynthesis Protein SpsA, Chain A"/>
    <property type="match status" value="1"/>
</dbReference>
<evidence type="ECO:0000259" key="8">
    <source>
        <dbReference type="Pfam" id="PF12804"/>
    </source>
</evidence>
<keyword evidence="6" id="KW-0342">GTP-binding</keyword>
<evidence type="ECO:0000256" key="6">
    <source>
        <dbReference type="ARBA" id="ARBA00023134"/>
    </source>
</evidence>
<dbReference type="Proteomes" id="UP001156940">
    <property type="component" value="Unassembled WGS sequence"/>
</dbReference>
<keyword evidence="10" id="KW-1185">Reference proteome</keyword>
<evidence type="ECO:0000256" key="5">
    <source>
        <dbReference type="ARBA" id="ARBA00022842"/>
    </source>
</evidence>
<evidence type="ECO:0000256" key="1">
    <source>
        <dbReference type="ARBA" id="ARBA00022490"/>
    </source>
</evidence>
<evidence type="ECO:0000256" key="4">
    <source>
        <dbReference type="ARBA" id="ARBA00022741"/>
    </source>
</evidence>
<keyword evidence="1" id="KW-0963">Cytoplasm</keyword>
<dbReference type="RefSeq" id="WP_280572154.1">
    <property type="nucleotide sequence ID" value="NZ_JARXRM010000008.1"/>
</dbReference>
<evidence type="ECO:0000256" key="3">
    <source>
        <dbReference type="ARBA" id="ARBA00022723"/>
    </source>
</evidence>
<evidence type="ECO:0000313" key="9">
    <source>
        <dbReference type="EMBL" id="MDH5821452.1"/>
    </source>
</evidence>
<name>A0ABT6J4H6_9GAMM</name>
<evidence type="ECO:0000256" key="7">
    <source>
        <dbReference type="ARBA" id="ARBA00023150"/>
    </source>
</evidence>
<dbReference type="SUPFAM" id="SSF53448">
    <property type="entry name" value="Nucleotide-diphospho-sugar transferases"/>
    <property type="match status" value="1"/>
</dbReference>
<dbReference type="InterPro" id="IPR025877">
    <property type="entry name" value="MobA-like_NTP_Trfase"/>
</dbReference>
<dbReference type="EMBL" id="JARXRM010000008">
    <property type="protein sequence ID" value="MDH5821452.1"/>
    <property type="molecule type" value="Genomic_DNA"/>
</dbReference>
<evidence type="ECO:0000313" key="10">
    <source>
        <dbReference type="Proteomes" id="UP001156940"/>
    </source>
</evidence>
<dbReference type="PANTHER" id="PTHR19136">
    <property type="entry name" value="MOLYBDENUM COFACTOR GUANYLYLTRANSFERASE"/>
    <property type="match status" value="1"/>
</dbReference>
<dbReference type="InterPro" id="IPR013482">
    <property type="entry name" value="Molybde_CF_guanTrfase"/>
</dbReference>
<gene>
    <name evidence="9" type="ORF">QFW77_00385</name>
</gene>
<evidence type="ECO:0000256" key="2">
    <source>
        <dbReference type="ARBA" id="ARBA00022679"/>
    </source>
</evidence>
<dbReference type="CDD" id="cd02503">
    <property type="entry name" value="MobA"/>
    <property type="match status" value="1"/>
</dbReference>
<keyword evidence="5" id="KW-0460">Magnesium</keyword>
<feature type="domain" description="MobA-like NTP transferase" evidence="8">
    <location>
        <begin position="14"/>
        <end position="156"/>
    </location>
</feature>
<dbReference type="EC" id="2.7.7.77" evidence="9"/>
<keyword evidence="3" id="KW-0479">Metal-binding</keyword>
<keyword evidence="7" id="KW-0501">Molybdenum cofactor biosynthesis</keyword>
<dbReference type="PANTHER" id="PTHR19136:SF81">
    <property type="entry name" value="MOLYBDENUM COFACTOR GUANYLYLTRANSFERASE"/>
    <property type="match status" value="1"/>
</dbReference>
<sequence>MVAAPIVRAFDVGILAGGRGSRLGGADKAWLRRDGVAQVERLAAAFSGAGRVLVSANREPQRYAGLGLPVVPDRFADAGPLGGLEALAGACAVDWLLTVPVDAVRLPERLAERLFACGERGAWVVDDDGPQPLVALWPLARLRPALGAALRSHERAVHALQRRIGMTPLRLPGARLGNLNTPADLAAAGVRLP</sequence>
<protein>
    <submittedName>
        <fullName evidence="9">Molybdenum cofactor guanylyltransferase</fullName>
        <ecNumber evidence="9">2.7.7.77</ecNumber>
    </submittedName>
</protein>
<keyword evidence="9" id="KW-0548">Nucleotidyltransferase</keyword>
<accession>A0ABT6J4H6</accession>